<dbReference type="InterPro" id="IPR035940">
    <property type="entry name" value="CAP_sf"/>
</dbReference>
<feature type="transmembrane region" description="Helical" evidence="5">
    <location>
        <begin position="66"/>
        <end position="87"/>
    </location>
</feature>
<evidence type="ECO:0000256" key="4">
    <source>
        <dbReference type="ARBA" id="ARBA00023136"/>
    </source>
</evidence>
<reference evidence="7 8" key="1">
    <citation type="journal article" date="2015" name="Nature">
        <title>rRNA introns, odd ribosomes, and small enigmatic genomes across a large radiation of phyla.</title>
        <authorList>
            <person name="Brown C.T."/>
            <person name="Hug L.A."/>
            <person name="Thomas B.C."/>
            <person name="Sharon I."/>
            <person name="Castelle C.J."/>
            <person name="Singh A."/>
            <person name="Wilkins M.J."/>
            <person name="Williams K.H."/>
            <person name="Banfield J.F."/>
        </authorList>
    </citation>
    <scope>NUCLEOTIDE SEQUENCE [LARGE SCALE GENOMIC DNA]</scope>
</reference>
<dbReference type="KEGG" id="bbgw:UT28_C0001G0229"/>
<evidence type="ECO:0000259" key="6">
    <source>
        <dbReference type="Pfam" id="PF00188"/>
    </source>
</evidence>
<keyword evidence="4 5" id="KW-0472">Membrane</keyword>
<accession>A0A0G4B384</accession>
<evidence type="ECO:0000256" key="3">
    <source>
        <dbReference type="ARBA" id="ARBA00022989"/>
    </source>
</evidence>
<feature type="transmembrane region" description="Helical" evidence="5">
    <location>
        <begin position="28"/>
        <end position="46"/>
    </location>
</feature>
<dbReference type="AlphaFoldDB" id="A0A0G4B384"/>
<evidence type="ECO:0000313" key="7">
    <source>
        <dbReference type="EMBL" id="AKM82040.1"/>
    </source>
</evidence>
<keyword evidence="2 5" id="KW-0812">Transmembrane</keyword>
<dbReference type="InterPro" id="IPR003825">
    <property type="entry name" value="Colicin-V_CvpA"/>
</dbReference>
<organism evidence="7 8">
    <name type="scientific">Berkelbacteria bacterium GW2011_GWE1_39_12</name>
    <dbReference type="NCBI Taxonomy" id="1618337"/>
    <lineage>
        <taxon>Bacteria</taxon>
        <taxon>Candidatus Berkelbacteria</taxon>
    </lineage>
</organism>
<dbReference type="Proteomes" id="UP000035648">
    <property type="component" value="Chromosome"/>
</dbReference>
<dbReference type="CDD" id="cd05379">
    <property type="entry name" value="CAP_bacterial"/>
    <property type="match status" value="1"/>
</dbReference>
<feature type="transmembrane region" description="Helical" evidence="5">
    <location>
        <begin position="108"/>
        <end position="129"/>
    </location>
</feature>
<name>A0A0G4B384_9BACT</name>
<dbReference type="Pfam" id="PF02674">
    <property type="entry name" value="Colicin_V"/>
    <property type="match status" value="1"/>
</dbReference>
<sequence length="317" mass="35700">MPNWIDFIIITVFVIYVWDGYRRGFLRLAWEFAGLLFAFAFALKFYPNLEQLLKDIHFSDSYTRPVSFLTIWFLSQMFFYIIGKYLSYYTPSKLKESAPNHYFGLFPAALKGIVFIAVLLILFMIMPIWGGLKSTISKSLIGGYLIHQTARIEAQVETVFAGVNGTVGYLTSNPVLDQTSKLDFTTTDTAIDGDSEKQMFAMVNLERAKEGLVPLAEDILIRNVARVKSRDMLIRGYFAHESPTGEVLLDRLNNAHVEYIAAAENIALAPTIDLAQIGLMNSPKHKANILDPSFTKMGVGVIETKDHGIMVTQIFAR</sequence>
<comment type="subcellular location">
    <subcellularLocation>
        <location evidence="1">Membrane</location>
        <topology evidence="1">Multi-pass membrane protein</topology>
    </subcellularLocation>
</comment>
<dbReference type="PANTHER" id="PTHR31157:SF1">
    <property type="entry name" value="SCP DOMAIN-CONTAINING PROTEIN"/>
    <property type="match status" value="1"/>
</dbReference>
<feature type="domain" description="SCP" evidence="6">
    <location>
        <begin position="201"/>
        <end position="315"/>
    </location>
</feature>
<keyword evidence="3 5" id="KW-1133">Transmembrane helix</keyword>
<gene>
    <name evidence="7" type="ORF">UT28_C0001G0229</name>
</gene>
<protein>
    <recommendedName>
        <fullName evidence="6">SCP domain-containing protein</fullName>
    </recommendedName>
</protein>
<dbReference type="EMBL" id="CP011213">
    <property type="protein sequence ID" value="AKM82040.1"/>
    <property type="molecule type" value="Genomic_DNA"/>
</dbReference>
<evidence type="ECO:0000256" key="1">
    <source>
        <dbReference type="ARBA" id="ARBA00004141"/>
    </source>
</evidence>
<dbReference type="Pfam" id="PF00188">
    <property type="entry name" value="CAP"/>
    <property type="match status" value="1"/>
</dbReference>
<dbReference type="InterPro" id="IPR014044">
    <property type="entry name" value="CAP_dom"/>
</dbReference>
<feature type="transmembrane region" description="Helical" evidence="5">
    <location>
        <begin position="6"/>
        <end position="21"/>
    </location>
</feature>
<dbReference type="SUPFAM" id="SSF55797">
    <property type="entry name" value="PR-1-like"/>
    <property type="match status" value="1"/>
</dbReference>
<evidence type="ECO:0000256" key="5">
    <source>
        <dbReference type="SAM" id="Phobius"/>
    </source>
</evidence>
<proteinExistence type="predicted"/>
<dbReference type="GO" id="GO:0009403">
    <property type="term" value="P:toxin biosynthetic process"/>
    <property type="evidence" value="ECO:0007669"/>
    <property type="project" value="InterPro"/>
</dbReference>
<dbReference type="STRING" id="1618337.UT28_C0001G0229"/>
<dbReference type="GO" id="GO:0016020">
    <property type="term" value="C:membrane"/>
    <property type="evidence" value="ECO:0007669"/>
    <property type="project" value="UniProtKB-SubCell"/>
</dbReference>
<evidence type="ECO:0000256" key="2">
    <source>
        <dbReference type="ARBA" id="ARBA00022692"/>
    </source>
</evidence>
<evidence type="ECO:0000313" key="8">
    <source>
        <dbReference type="Proteomes" id="UP000035648"/>
    </source>
</evidence>
<dbReference type="PANTHER" id="PTHR31157">
    <property type="entry name" value="SCP DOMAIN-CONTAINING PROTEIN"/>
    <property type="match status" value="1"/>
</dbReference>
<dbReference type="Gene3D" id="3.40.33.10">
    <property type="entry name" value="CAP"/>
    <property type="match status" value="1"/>
</dbReference>